<dbReference type="EMBL" id="EU016582">
    <property type="protein sequence ID" value="ABZ06693.1"/>
    <property type="molecule type" value="Genomic_DNA"/>
</dbReference>
<reference evidence="2" key="1">
    <citation type="journal article" date="2008" name="ISME J.">
        <title>Genomic patterns of recombination, clonal divergence and environment in marine microbial populations.</title>
        <authorList>
            <person name="Konstantinidis K.T."/>
            <person name="Delong E.F."/>
        </authorList>
    </citation>
    <scope>NUCLEOTIDE SEQUENCE</scope>
</reference>
<organism evidence="2">
    <name type="scientific">uncultured marine microorganism HF4000_137B17</name>
    <dbReference type="NCBI Taxonomy" id="455523"/>
    <lineage>
        <taxon>unclassified sequences</taxon>
        <taxon>environmental samples</taxon>
    </lineage>
</organism>
<name>B3T284_9ZZZZ</name>
<proteinExistence type="predicted"/>
<dbReference type="Pfam" id="PF00459">
    <property type="entry name" value="Inositol_P"/>
    <property type="match status" value="1"/>
</dbReference>
<dbReference type="GO" id="GO:0007165">
    <property type="term" value="P:signal transduction"/>
    <property type="evidence" value="ECO:0007669"/>
    <property type="project" value="TreeGrafter"/>
</dbReference>
<accession>B3T284</accession>
<dbReference type="AlphaFoldDB" id="B3T284"/>
<dbReference type="Gene3D" id="3.40.190.80">
    <property type="match status" value="1"/>
</dbReference>
<feature type="region of interest" description="Disordered" evidence="1">
    <location>
        <begin position="221"/>
        <end position="244"/>
    </location>
</feature>
<dbReference type="PRINTS" id="PR00377">
    <property type="entry name" value="IMPHPHTASES"/>
</dbReference>
<dbReference type="InterPro" id="IPR000760">
    <property type="entry name" value="Inositol_monophosphatase-like"/>
</dbReference>
<dbReference type="CDD" id="cd01637">
    <property type="entry name" value="IMPase_like"/>
    <property type="match status" value="1"/>
</dbReference>
<evidence type="ECO:0000256" key="1">
    <source>
        <dbReference type="SAM" id="MobiDB-lite"/>
    </source>
</evidence>
<dbReference type="PANTHER" id="PTHR20854">
    <property type="entry name" value="INOSITOL MONOPHOSPHATASE"/>
    <property type="match status" value="1"/>
</dbReference>
<dbReference type="GO" id="GO:0008934">
    <property type="term" value="F:inositol monophosphate 1-phosphatase activity"/>
    <property type="evidence" value="ECO:0007669"/>
    <property type="project" value="TreeGrafter"/>
</dbReference>
<evidence type="ECO:0000313" key="2">
    <source>
        <dbReference type="EMBL" id="ABZ06693.1"/>
    </source>
</evidence>
<dbReference type="GO" id="GO:0006020">
    <property type="term" value="P:inositol metabolic process"/>
    <property type="evidence" value="ECO:0007669"/>
    <property type="project" value="TreeGrafter"/>
</dbReference>
<dbReference type="Gene3D" id="3.30.540.10">
    <property type="entry name" value="Fructose-1,6-Bisphosphatase, subunit A, domain 1"/>
    <property type="match status" value="1"/>
</dbReference>
<gene>
    <name evidence="2" type="ORF">ALOHA_HF4000137B17ctg1g30</name>
</gene>
<dbReference type="PANTHER" id="PTHR20854:SF4">
    <property type="entry name" value="INOSITOL-1-MONOPHOSPHATASE-RELATED"/>
    <property type="match status" value="1"/>
</dbReference>
<feature type="compositionally biased region" description="Basic residues" evidence="1">
    <location>
        <begin position="229"/>
        <end position="244"/>
    </location>
</feature>
<sequence>MAEIPLSVSGKTAMQVAIDVSYKAGEILLGRFYQAKEISMKGSNDFVTNVDKESEAFIMAELAREFPDMGLLGEESAGARPDEGYLRIVDPVYGTRNYAWGIPFVSLVVGLALDGEALVGVNHDPMCNEMFHAERGKGAFLNDDPIHVSDRPNLSKSVVGFDLSYAGDDGATNGLQVIQAVLNDVGSTPIMGSAALGISYAAAGRYDIYFDHRLEPWDQVAGLAPDRGGRRRRHRPRRQSSRVV</sequence>
<protein>
    <submittedName>
        <fullName evidence="2">Putative inositol monophosphatase family protein</fullName>
    </submittedName>
</protein>
<dbReference type="SUPFAM" id="SSF56655">
    <property type="entry name" value="Carbohydrate phosphatase"/>
    <property type="match status" value="1"/>
</dbReference>